<gene>
    <name evidence="2" type="ORF">H9797_07100</name>
</gene>
<dbReference type="AlphaFoldDB" id="A0A9D2KGU8"/>
<organism evidence="2 3">
    <name type="scientific">Candidatus Gallimonas gallistercoris</name>
    <dbReference type="NCBI Taxonomy" id="2838602"/>
    <lineage>
        <taxon>Bacteria</taxon>
        <taxon>Bacillati</taxon>
        <taxon>Bacillota</taxon>
        <taxon>Clostridia</taxon>
        <taxon>Candidatus Gallimonas</taxon>
    </lineage>
</organism>
<accession>A0A9D2KGU8</accession>
<evidence type="ECO:0000313" key="3">
    <source>
        <dbReference type="Proteomes" id="UP000824221"/>
    </source>
</evidence>
<sequence length="169" mass="18470">MMSDRPNTAACPPDGRYIEVLACNTGIADQNGNASVTLRNNSPYTVTGVTLALFGTDASKTDSMIPPVEAVSPPVPPDAEFRIAIRVPERWSSFRAEVSAFRSGDLVFTRARDATDVRKRFEAFLPEFTTNIPSEKADREIALVPRWRKAAVWLTLAGAALVTLLTVFL</sequence>
<keyword evidence="1" id="KW-1133">Transmembrane helix</keyword>
<dbReference type="Proteomes" id="UP000824221">
    <property type="component" value="Unassembled WGS sequence"/>
</dbReference>
<evidence type="ECO:0000313" key="2">
    <source>
        <dbReference type="EMBL" id="HJA03122.1"/>
    </source>
</evidence>
<keyword evidence="1" id="KW-0812">Transmembrane</keyword>
<protein>
    <submittedName>
        <fullName evidence="2">Uncharacterized protein</fullName>
    </submittedName>
</protein>
<dbReference type="EMBL" id="DXAJ01000104">
    <property type="protein sequence ID" value="HJA03122.1"/>
    <property type="molecule type" value="Genomic_DNA"/>
</dbReference>
<reference evidence="2" key="1">
    <citation type="journal article" date="2021" name="PeerJ">
        <title>Extensive microbial diversity within the chicken gut microbiome revealed by metagenomics and culture.</title>
        <authorList>
            <person name="Gilroy R."/>
            <person name="Ravi A."/>
            <person name="Getino M."/>
            <person name="Pursley I."/>
            <person name="Horton D.L."/>
            <person name="Alikhan N.F."/>
            <person name="Baker D."/>
            <person name="Gharbi K."/>
            <person name="Hall N."/>
            <person name="Watson M."/>
            <person name="Adriaenssens E.M."/>
            <person name="Foster-Nyarko E."/>
            <person name="Jarju S."/>
            <person name="Secka A."/>
            <person name="Antonio M."/>
            <person name="Oren A."/>
            <person name="Chaudhuri R.R."/>
            <person name="La Ragione R."/>
            <person name="Hildebrand F."/>
            <person name="Pallen M.J."/>
        </authorList>
    </citation>
    <scope>NUCLEOTIDE SEQUENCE</scope>
    <source>
        <strain evidence="2">CHK156-179</strain>
    </source>
</reference>
<name>A0A9D2KGU8_9FIRM</name>
<reference evidence="2" key="2">
    <citation type="submission" date="2021-04" db="EMBL/GenBank/DDBJ databases">
        <authorList>
            <person name="Gilroy R."/>
        </authorList>
    </citation>
    <scope>NUCLEOTIDE SEQUENCE</scope>
    <source>
        <strain evidence="2">CHK156-179</strain>
    </source>
</reference>
<proteinExistence type="predicted"/>
<keyword evidence="1" id="KW-0472">Membrane</keyword>
<comment type="caution">
    <text evidence="2">The sequence shown here is derived from an EMBL/GenBank/DDBJ whole genome shotgun (WGS) entry which is preliminary data.</text>
</comment>
<feature type="transmembrane region" description="Helical" evidence="1">
    <location>
        <begin position="150"/>
        <end position="168"/>
    </location>
</feature>
<evidence type="ECO:0000256" key="1">
    <source>
        <dbReference type="SAM" id="Phobius"/>
    </source>
</evidence>